<keyword evidence="1" id="KW-1133">Transmembrane helix</keyword>
<dbReference type="EMBL" id="CP004078">
    <property type="protein sequence ID" value="AHV98341.1"/>
    <property type="molecule type" value="Genomic_DNA"/>
</dbReference>
<evidence type="ECO:0000313" key="3">
    <source>
        <dbReference type="EMBL" id="AHV98341.1"/>
    </source>
</evidence>
<protein>
    <recommendedName>
        <fullName evidence="5">WGxxGxxG-CTERM domain-containing protein</fullName>
    </recommendedName>
</protein>
<dbReference type="RefSeq" id="WP_025335828.1">
    <property type="nucleotide sequence ID" value="NZ_CP004078.1"/>
</dbReference>
<keyword evidence="2" id="KW-0732">Signal</keyword>
<keyword evidence="1" id="KW-0472">Membrane</keyword>
<dbReference type="KEGG" id="psab:PSAB_17205"/>
<name>X4ZFQ7_9BACL</name>
<feature type="signal peptide" evidence="2">
    <location>
        <begin position="1"/>
        <end position="24"/>
    </location>
</feature>
<feature type="transmembrane region" description="Helical" evidence="1">
    <location>
        <begin position="89"/>
        <end position="106"/>
    </location>
</feature>
<gene>
    <name evidence="3" type="ORF">PSAB_17205</name>
</gene>
<evidence type="ECO:0000256" key="2">
    <source>
        <dbReference type="SAM" id="SignalP"/>
    </source>
</evidence>
<dbReference type="Proteomes" id="UP000019772">
    <property type="component" value="Chromosome"/>
</dbReference>
<reference evidence="3 4" key="1">
    <citation type="journal article" date="2014" name="PLoS Genet.">
        <title>Comparative Genomic Analysis of N2-Fixing and Non-N2-Fixing Paenibacillus spp.: Organization, Evolution and Expression of the Nitrogen Fixation Genes.</title>
        <authorList>
            <person name="Xie J.B."/>
            <person name="Du Z."/>
            <person name="Bai L."/>
            <person name="Tian C."/>
            <person name="Zhang Y."/>
            <person name="Xie J.Y."/>
            <person name="Wang T."/>
            <person name="Liu X."/>
            <person name="Chen X."/>
            <person name="Cheng Q."/>
            <person name="Chen S."/>
            <person name="Li J."/>
        </authorList>
    </citation>
    <scope>NUCLEOTIDE SEQUENCE [LARGE SCALE GENOMIC DNA]</scope>
    <source>
        <strain evidence="3 4">T27</strain>
    </source>
</reference>
<evidence type="ECO:0000256" key="1">
    <source>
        <dbReference type="SAM" id="Phobius"/>
    </source>
</evidence>
<dbReference type="AlphaFoldDB" id="X4ZFQ7"/>
<keyword evidence="4" id="KW-1185">Reference proteome</keyword>
<accession>X4ZFQ7</accession>
<evidence type="ECO:0000313" key="4">
    <source>
        <dbReference type="Proteomes" id="UP000019772"/>
    </source>
</evidence>
<sequence length="114" mass="12284">MNKLMASFACTAVLSMSLMGVGYASDASATVGEESVAIHGTNDMYRGDGTTYPTGVGTLRTNDNTVTPLVNTTRTGAYRTTAVNNNRNNYSWGWLGLIGLFGLAGMRNRNREHR</sequence>
<organism evidence="3 4">
    <name type="scientific">Paenibacillus sabinae T27</name>
    <dbReference type="NCBI Taxonomy" id="1268072"/>
    <lineage>
        <taxon>Bacteria</taxon>
        <taxon>Bacillati</taxon>
        <taxon>Bacillota</taxon>
        <taxon>Bacilli</taxon>
        <taxon>Bacillales</taxon>
        <taxon>Paenibacillaceae</taxon>
        <taxon>Paenibacillus</taxon>
    </lineage>
</organism>
<evidence type="ECO:0008006" key="5">
    <source>
        <dbReference type="Google" id="ProtNLM"/>
    </source>
</evidence>
<dbReference type="NCBIfam" id="NF041742">
    <property type="entry name" value="WGxxGxxG_fam"/>
    <property type="match status" value="1"/>
</dbReference>
<dbReference type="OrthoDB" id="2667317at2"/>
<feature type="chain" id="PRO_5038431704" description="WGxxGxxG-CTERM domain-containing protein" evidence="2">
    <location>
        <begin position="25"/>
        <end position="114"/>
    </location>
</feature>
<keyword evidence="1" id="KW-0812">Transmembrane</keyword>
<proteinExistence type="predicted"/>
<dbReference type="NCBIfam" id="NF038039">
    <property type="entry name" value="WGxxGxxG-CTERM"/>
    <property type="match status" value="1"/>
</dbReference>
<dbReference type="HOGENOM" id="CLU_1990461_0_0_9"/>